<dbReference type="InterPro" id="IPR050272">
    <property type="entry name" value="Isochorismatase-like_hydrls"/>
</dbReference>
<dbReference type="RefSeq" id="WP_013485394.1">
    <property type="nucleotide sequence ID" value="NC_014828.1"/>
</dbReference>
<organism evidence="4 5">
    <name type="scientific">Ethanoligenens harbinense (strain DSM 18485 / JCM 12961 / CGMCC 1.5033 / YUAN-3)</name>
    <dbReference type="NCBI Taxonomy" id="663278"/>
    <lineage>
        <taxon>Bacteria</taxon>
        <taxon>Bacillati</taxon>
        <taxon>Bacillota</taxon>
        <taxon>Clostridia</taxon>
        <taxon>Eubacteriales</taxon>
        <taxon>Oscillospiraceae</taxon>
        <taxon>Ethanoligenens</taxon>
    </lineage>
</organism>
<dbReference type="KEGG" id="eha:Ethha_1502"/>
<dbReference type="eggNOG" id="COG1335">
    <property type="taxonomic scope" value="Bacteria"/>
</dbReference>
<comment type="similarity">
    <text evidence="1">Belongs to the isochorismatase family.</text>
</comment>
<evidence type="ECO:0000313" key="5">
    <source>
        <dbReference type="Proteomes" id="UP000001551"/>
    </source>
</evidence>
<evidence type="ECO:0000256" key="2">
    <source>
        <dbReference type="ARBA" id="ARBA00022801"/>
    </source>
</evidence>
<sequence>MKQALIIVDVQREYFPGGKLELYKPEKALEQIQKALRLFREKEWPIYFIRHISSQKSASIFQPDTVGVELHPALMPRPGETVLDKHFPNSFLGTGLREHLVAQNVQRLVACGMMTHMCMDTTVRAAQNDGFPVTLLEDACTGIALDWDGKTVPYPTVHAVMMASINGTFATVEKTECFLQDHQQNLHN</sequence>
<dbReference type="Gene3D" id="3.40.50.850">
    <property type="entry name" value="Isochorismatase-like"/>
    <property type="match status" value="1"/>
</dbReference>
<dbReference type="HOGENOM" id="CLU_068979_5_1_9"/>
<dbReference type="EMBL" id="CP002400">
    <property type="protein sequence ID" value="ADU27039.1"/>
    <property type="molecule type" value="Genomic_DNA"/>
</dbReference>
<dbReference type="STRING" id="663278.Ethha_1502"/>
<dbReference type="GO" id="GO:0016787">
    <property type="term" value="F:hydrolase activity"/>
    <property type="evidence" value="ECO:0007669"/>
    <property type="project" value="UniProtKB-KW"/>
</dbReference>
<reference evidence="4 5" key="1">
    <citation type="submission" date="2010-12" db="EMBL/GenBank/DDBJ databases">
        <title>Complete sequence of Ethanoligenens harbinense YUAN-3.</title>
        <authorList>
            <person name="Lucas S."/>
            <person name="Copeland A."/>
            <person name="Lapidus A."/>
            <person name="Cheng J.-F."/>
            <person name="Bruce D."/>
            <person name="Goodwin L."/>
            <person name="Pitluck S."/>
            <person name="Chertkov O."/>
            <person name="Misra M."/>
            <person name="Detter J.C."/>
            <person name="Han C."/>
            <person name="Tapia R."/>
            <person name="Land M."/>
            <person name="Hauser L."/>
            <person name="Jeffries C."/>
            <person name="Kyrpides N."/>
            <person name="Ivanova N."/>
            <person name="Mikhailova N."/>
            <person name="Wang A."/>
            <person name="Mouttaki H."/>
            <person name="He Z."/>
            <person name="Zhou J."/>
            <person name="Hemme C.L."/>
            <person name="Woyke T."/>
        </authorList>
    </citation>
    <scope>NUCLEOTIDE SEQUENCE [LARGE SCALE GENOMIC DNA]</scope>
    <source>
        <strain evidence="5">DSM 18485 / JCM 12961 / CGMCC 1.5033 / YUAN-3</strain>
    </source>
</reference>
<gene>
    <name evidence="4" type="ordered locus">Ethha_1502</name>
</gene>
<evidence type="ECO:0000256" key="1">
    <source>
        <dbReference type="ARBA" id="ARBA00006336"/>
    </source>
</evidence>
<dbReference type="CDD" id="cd01014">
    <property type="entry name" value="nicotinamidase_related"/>
    <property type="match status" value="1"/>
</dbReference>
<protein>
    <submittedName>
        <fullName evidence="4">Isochorismatase hydrolase</fullName>
    </submittedName>
</protein>
<dbReference type="Proteomes" id="UP000001551">
    <property type="component" value="Chromosome"/>
</dbReference>
<proteinExistence type="inferred from homology"/>
<dbReference type="PANTHER" id="PTHR43540">
    <property type="entry name" value="PEROXYUREIDOACRYLATE/UREIDOACRYLATE AMIDOHYDROLASE-RELATED"/>
    <property type="match status" value="1"/>
</dbReference>
<name>E6U7L6_ETHHY</name>
<dbReference type="AlphaFoldDB" id="E6U7L6"/>
<evidence type="ECO:0000259" key="3">
    <source>
        <dbReference type="Pfam" id="PF00857"/>
    </source>
</evidence>
<feature type="domain" description="Isochorismatase-like" evidence="3">
    <location>
        <begin position="4"/>
        <end position="146"/>
    </location>
</feature>
<keyword evidence="5" id="KW-1185">Reference proteome</keyword>
<dbReference type="PANTHER" id="PTHR43540:SF1">
    <property type="entry name" value="ISOCHORISMATASE HYDROLASE"/>
    <property type="match status" value="1"/>
</dbReference>
<dbReference type="SUPFAM" id="SSF52499">
    <property type="entry name" value="Isochorismatase-like hydrolases"/>
    <property type="match status" value="1"/>
</dbReference>
<accession>E6U7L6</accession>
<dbReference type="InterPro" id="IPR000868">
    <property type="entry name" value="Isochorismatase-like_dom"/>
</dbReference>
<evidence type="ECO:0000313" key="4">
    <source>
        <dbReference type="EMBL" id="ADU27039.1"/>
    </source>
</evidence>
<dbReference type="InterPro" id="IPR036380">
    <property type="entry name" value="Isochorismatase-like_sf"/>
</dbReference>
<keyword evidence="2 4" id="KW-0378">Hydrolase</keyword>
<dbReference type="Pfam" id="PF00857">
    <property type="entry name" value="Isochorismatase"/>
    <property type="match status" value="1"/>
</dbReference>